<feature type="compositionally biased region" description="Polar residues" evidence="1">
    <location>
        <begin position="626"/>
        <end position="636"/>
    </location>
</feature>
<feature type="region of interest" description="Disordered" evidence="1">
    <location>
        <begin position="992"/>
        <end position="1049"/>
    </location>
</feature>
<feature type="compositionally biased region" description="Polar residues" evidence="1">
    <location>
        <begin position="1017"/>
        <end position="1035"/>
    </location>
</feature>
<protein>
    <submittedName>
        <fullName evidence="2">Uncharacterized protein</fullName>
    </submittedName>
</protein>
<feature type="compositionally biased region" description="Basic and acidic residues" evidence="1">
    <location>
        <begin position="158"/>
        <end position="171"/>
    </location>
</feature>
<accession>A0A7R8XEP7</accession>
<feature type="region of interest" description="Disordered" evidence="1">
    <location>
        <begin position="625"/>
        <end position="685"/>
    </location>
</feature>
<reference evidence="2" key="1">
    <citation type="submission" date="2020-11" db="EMBL/GenBank/DDBJ databases">
        <authorList>
            <person name="Tran Van P."/>
        </authorList>
    </citation>
    <scope>NUCLEOTIDE SEQUENCE</scope>
</reference>
<gene>
    <name evidence="2" type="ORF">DSTB1V02_LOCUS6247</name>
</gene>
<name>A0A7R8XEP7_9CRUS</name>
<feature type="region of interest" description="Disordered" evidence="1">
    <location>
        <begin position="899"/>
        <end position="936"/>
    </location>
</feature>
<evidence type="ECO:0000313" key="2">
    <source>
        <dbReference type="EMBL" id="CAD7246397.1"/>
    </source>
</evidence>
<dbReference type="Proteomes" id="UP000677054">
    <property type="component" value="Unassembled WGS sequence"/>
</dbReference>
<organism evidence="2">
    <name type="scientific">Darwinula stevensoni</name>
    <dbReference type="NCBI Taxonomy" id="69355"/>
    <lineage>
        <taxon>Eukaryota</taxon>
        <taxon>Metazoa</taxon>
        <taxon>Ecdysozoa</taxon>
        <taxon>Arthropoda</taxon>
        <taxon>Crustacea</taxon>
        <taxon>Oligostraca</taxon>
        <taxon>Ostracoda</taxon>
        <taxon>Podocopa</taxon>
        <taxon>Podocopida</taxon>
        <taxon>Darwinulocopina</taxon>
        <taxon>Darwinuloidea</taxon>
        <taxon>Darwinulidae</taxon>
        <taxon>Darwinula</taxon>
    </lineage>
</organism>
<feature type="compositionally biased region" description="Polar residues" evidence="1">
    <location>
        <begin position="648"/>
        <end position="666"/>
    </location>
</feature>
<sequence length="1321" mass="146412">MSAIINLEAPKDSAKGSIRGFGFISRGDCDFQKELQKSGFPTKHANVAAGKLEFHAKVVVVTLLLLYLCMLPELAYLFEAFYLGEPCYRTFQHDTSITSPYHPDSENIPQPLEHRVSRNMDGGSHVEDLLHKPIRWSSTVAVDEHHEVDTSDGLHNTTRLDCDKSEPREEKNATFSIMDLVSSGCQNKSEDIETGGDADISSLPTDDKENLINSDHLSVGMEISHMPSPNTTYGHDEEQSLGKCLDVGPAVNADDMDISTLPTDDKQNLTNPNHLSLGMEISQMPSPNVTNVNDQQNHRDILGARPTVNVDDMDVSCISVHVAPETHGVHAIAMDSNRITSNGESPRNNEDLAVDDGMDLTKIEMHNVLDVVESCHRISEDHSQTTQQNLAACPDFSLEMSMSPGQFTQHKLGKGPVNMEVSVLEGEGEKSPTVIKQTSGNYTELRGKNLKAPVKPFKEVCQHQSPVLETSSLESHLDQTKVKPHSINVGPVLVESSQKMLKDSPKVTQGNLSNSPDFSLEMSMSPGQCTQHSLERSSVSMELSLNEGQEKKSPTLTKQTSFNNTGIGGQHLEAPLKFSKDMHGLQSPEAQSPSPVVHLNLEKPESCCTIEAEPVLVESSIKISDHTQTSEPNLEPNSPDPSAEMSLSPGQCSQHILEKSSASMELSLNEGEEGKSPGVIKPASGNYNRLKNRSLVVQVDSLKDLLEHESSEIHSCKLSNKSKPTQDKSNLYVEEEYLTKEKTINLDGSSKAEKGANRSTHECEKLEETGCSIKASFMDEYEDILPLDKLGPSSNKYDWLQESDEEDDIMKCRMKRTSPCIENDIPQKKRREDTASWCEVETVFLNSRESCPSKSMPLESHLDESLQISDLLRKGQRCKDIAADLSDVTACGTDIFQPSVSHLTSDEDSEQSKEEQGDNTQEESYDGHSADDGSHASDYLTEESRSVTVLLGEKSRTSSISTKDDLMYRKNVHSNESRLEVEHATKSSINMKLIAGEDVESGSSSQASKEEIADSFMESQLDSQESNSAVNGESSPNPPVSTAEVQRAERHSETLIMLGESFEVEKCLLPPPSEGTEQQQEAKSIFETLPKCSQKGVGFWYFKKQDDEEATFILCDLTIQASVLLGEKLPVEDGIQHWAVKDIRFTYIGSLVTSGQRLHQLVCLETAPTKHSANWVEQNVPTTHKITHFMSHLEEYTQICCDLIKQIVWVHHRHGMTRFNGSDGYITEHESFWLNLELQVNFHLHFPFPSKGCTPEVAVIKGPITAAEIEQVIADVPKEGFYMLEVDRAIYKYMRQKVDDKIEAIRTGALKMEDAFSTSLC</sequence>
<proteinExistence type="predicted"/>
<evidence type="ECO:0000256" key="1">
    <source>
        <dbReference type="SAM" id="MobiDB-lite"/>
    </source>
</evidence>
<keyword evidence="3" id="KW-1185">Reference proteome</keyword>
<feature type="region of interest" description="Disordered" evidence="1">
    <location>
        <begin position="147"/>
        <end position="171"/>
    </location>
</feature>
<feature type="compositionally biased region" description="Basic and acidic residues" evidence="1">
    <location>
        <begin position="925"/>
        <end position="935"/>
    </location>
</feature>
<feature type="region of interest" description="Disordered" evidence="1">
    <location>
        <begin position="187"/>
        <end position="209"/>
    </location>
</feature>
<dbReference type="EMBL" id="CAJPEV010001121">
    <property type="protein sequence ID" value="CAG0890860.1"/>
    <property type="molecule type" value="Genomic_DNA"/>
</dbReference>
<dbReference type="EMBL" id="LR900638">
    <property type="protein sequence ID" value="CAD7246397.1"/>
    <property type="molecule type" value="Genomic_DNA"/>
</dbReference>
<evidence type="ECO:0000313" key="3">
    <source>
        <dbReference type="Proteomes" id="UP000677054"/>
    </source>
</evidence>